<dbReference type="InterPro" id="IPR039418">
    <property type="entry name" value="LexA-like"/>
</dbReference>
<dbReference type="SUPFAM" id="SSF51306">
    <property type="entry name" value="LexA/Signal peptidase"/>
    <property type="match status" value="1"/>
</dbReference>
<evidence type="ECO:0000313" key="3">
    <source>
        <dbReference type="Proteomes" id="UP001143372"/>
    </source>
</evidence>
<dbReference type="InterPro" id="IPR001387">
    <property type="entry name" value="Cro/C1-type_HTH"/>
</dbReference>
<dbReference type="SMART" id="SM00530">
    <property type="entry name" value="HTH_XRE"/>
    <property type="match status" value="1"/>
</dbReference>
<dbReference type="AlphaFoldDB" id="A0A9W6J1Q4"/>
<dbReference type="Pfam" id="PF00717">
    <property type="entry name" value="Peptidase_S24"/>
    <property type="match status" value="1"/>
</dbReference>
<dbReference type="Gene3D" id="1.10.260.40">
    <property type="entry name" value="lambda repressor-like DNA-binding domains"/>
    <property type="match status" value="1"/>
</dbReference>
<reference evidence="2" key="1">
    <citation type="journal article" date="2014" name="Int. J. Syst. Evol. Microbiol.">
        <title>Complete genome sequence of Corynebacterium casei LMG S-19264T (=DSM 44701T), isolated from a smear-ripened cheese.</title>
        <authorList>
            <consortium name="US DOE Joint Genome Institute (JGI-PGF)"/>
            <person name="Walter F."/>
            <person name="Albersmeier A."/>
            <person name="Kalinowski J."/>
            <person name="Ruckert C."/>
        </authorList>
    </citation>
    <scope>NUCLEOTIDE SEQUENCE</scope>
    <source>
        <strain evidence="2">VKM B-2347</strain>
    </source>
</reference>
<protein>
    <recommendedName>
        <fullName evidence="1">HTH cro/C1-type domain-containing protein</fullName>
    </recommendedName>
</protein>
<dbReference type="RefSeq" id="WP_271169443.1">
    <property type="nucleotide sequence ID" value="NZ_BSFI01000021.1"/>
</dbReference>
<dbReference type="Gene3D" id="2.10.109.10">
    <property type="entry name" value="Umud Fragment, subunit A"/>
    <property type="match status" value="1"/>
</dbReference>
<evidence type="ECO:0000313" key="2">
    <source>
        <dbReference type="EMBL" id="GLK69211.1"/>
    </source>
</evidence>
<sequence length="245" mass="27870">MDLDRIQRSEYQFGMSALKDAREAAGLTQSRLAELAGTSQPQIRRLEAGEREFTKQWAERLAPYLKRTAQELMFDDGSTEASTASFVASDLVPTPVVGVTEAGAFREQSEFVEFERVTIYEPRDAKFPHARQVAFDVEGDSMNDLKPRPIMSGDRVIGIDFDDLDNRVPIRDGMVVVVEQVRDGGHLREWSVKQVELYDDRIEFHPRSTNPRHKPIVVPRDPKADDGRMVRVMSLVRRITNEVPL</sequence>
<accession>A0A9W6J1Q4</accession>
<evidence type="ECO:0000259" key="1">
    <source>
        <dbReference type="PROSITE" id="PS50943"/>
    </source>
</evidence>
<dbReference type="InterPro" id="IPR015927">
    <property type="entry name" value="Peptidase_S24_S26A/B/C"/>
</dbReference>
<dbReference type="EMBL" id="BSFI01000021">
    <property type="protein sequence ID" value="GLK69211.1"/>
    <property type="molecule type" value="Genomic_DNA"/>
</dbReference>
<organism evidence="2 3">
    <name type="scientific">Hansschlegelia plantiphila</name>
    <dbReference type="NCBI Taxonomy" id="374655"/>
    <lineage>
        <taxon>Bacteria</taxon>
        <taxon>Pseudomonadati</taxon>
        <taxon>Pseudomonadota</taxon>
        <taxon>Alphaproteobacteria</taxon>
        <taxon>Hyphomicrobiales</taxon>
        <taxon>Methylopilaceae</taxon>
        <taxon>Hansschlegelia</taxon>
    </lineage>
</organism>
<dbReference type="InterPro" id="IPR036286">
    <property type="entry name" value="LexA/Signal_pep-like_sf"/>
</dbReference>
<dbReference type="CDD" id="cd00093">
    <property type="entry name" value="HTH_XRE"/>
    <property type="match status" value="1"/>
</dbReference>
<dbReference type="GO" id="GO:0003677">
    <property type="term" value="F:DNA binding"/>
    <property type="evidence" value="ECO:0007669"/>
    <property type="project" value="InterPro"/>
</dbReference>
<keyword evidence="3" id="KW-1185">Reference proteome</keyword>
<dbReference type="Pfam" id="PF13560">
    <property type="entry name" value="HTH_31"/>
    <property type="match status" value="1"/>
</dbReference>
<dbReference type="PROSITE" id="PS50943">
    <property type="entry name" value="HTH_CROC1"/>
    <property type="match status" value="1"/>
</dbReference>
<comment type="caution">
    <text evidence="2">The sequence shown here is derived from an EMBL/GenBank/DDBJ whole genome shotgun (WGS) entry which is preliminary data.</text>
</comment>
<gene>
    <name evidence="2" type="ORF">GCM10008179_28490</name>
</gene>
<dbReference type="CDD" id="cd06529">
    <property type="entry name" value="S24_LexA-like"/>
    <property type="match status" value="1"/>
</dbReference>
<dbReference type="InterPro" id="IPR010982">
    <property type="entry name" value="Lambda_DNA-bd_dom_sf"/>
</dbReference>
<reference evidence="2" key="2">
    <citation type="submission" date="2023-01" db="EMBL/GenBank/DDBJ databases">
        <authorList>
            <person name="Sun Q."/>
            <person name="Evtushenko L."/>
        </authorList>
    </citation>
    <scope>NUCLEOTIDE SEQUENCE</scope>
    <source>
        <strain evidence="2">VKM B-2347</strain>
    </source>
</reference>
<name>A0A9W6J1Q4_9HYPH</name>
<dbReference type="SUPFAM" id="SSF47413">
    <property type="entry name" value="lambda repressor-like DNA-binding domains"/>
    <property type="match status" value="1"/>
</dbReference>
<proteinExistence type="predicted"/>
<dbReference type="Proteomes" id="UP001143372">
    <property type="component" value="Unassembled WGS sequence"/>
</dbReference>
<feature type="domain" description="HTH cro/C1-type" evidence="1">
    <location>
        <begin position="18"/>
        <end position="72"/>
    </location>
</feature>